<reference evidence="2" key="1">
    <citation type="submission" date="2023-01" db="EMBL/GenBank/DDBJ databases">
        <title>The chitinases involved in constricting ring structure development in the nematode-trapping fungus Drechslerella dactyloides.</title>
        <authorList>
            <person name="Wang R."/>
            <person name="Zhang L."/>
            <person name="Tang P."/>
            <person name="Li S."/>
            <person name="Liang L."/>
        </authorList>
    </citation>
    <scope>NUCLEOTIDE SEQUENCE</scope>
    <source>
        <strain evidence="2">YMF1.00031</strain>
    </source>
</reference>
<dbReference type="EMBL" id="JAQGDS010000011">
    <property type="protein sequence ID" value="KAJ6257412.1"/>
    <property type="molecule type" value="Genomic_DNA"/>
</dbReference>
<gene>
    <name evidence="2" type="ORF">Dda_8302</name>
</gene>
<protein>
    <submittedName>
        <fullName evidence="2">Uncharacterized protein</fullName>
    </submittedName>
</protein>
<dbReference type="Proteomes" id="UP001221413">
    <property type="component" value="Unassembled WGS sequence"/>
</dbReference>
<keyword evidence="3" id="KW-1185">Reference proteome</keyword>
<feature type="signal peptide" evidence="1">
    <location>
        <begin position="1"/>
        <end position="21"/>
    </location>
</feature>
<evidence type="ECO:0000256" key="1">
    <source>
        <dbReference type="SAM" id="SignalP"/>
    </source>
</evidence>
<organism evidence="2 3">
    <name type="scientific">Drechslerella dactyloides</name>
    <name type="common">Nematode-trapping fungus</name>
    <name type="synonym">Arthrobotrys dactyloides</name>
    <dbReference type="NCBI Taxonomy" id="74499"/>
    <lineage>
        <taxon>Eukaryota</taxon>
        <taxon>Fungi</taxon>
        <taxon>Dikarya</taxon>
        <taxon>Ascomycota</taxon>
        <taxon>Pezizomycotina</taxon>
        <taxon>Orbiliomycetes</taxon>
        <taxon>Orbiliales</taxon>
        <taxon>Orbiliaceae</taxon>
        <taxon>Drechslerella</taxon>
    </lineage>
</organism>
<sequence length="275" mass="28971">MFWNALAVLMILGQATCQTQSFKITFEADRFDEQSGRLKDPVQGFNFGDFSIITAPTIPGNSVSATGFTTSLLRPCSPRHYVVRIAPNLQDATTDRGTITGIKIATVNGVPAFRSFDSSSICMGCVFVAAATQGNALPEPIGTDPLAKFALPASCVITVTGTTSSTPPETIVATLPFKARPPLDAADLTNPMFLVTDMTNYTFSNRWRNLVSLEFKISKAVVEPPVNLPPQLKGLLQTGGLFSSIAIDNFFGVKQLSSGMGSSDGGGGGGGVPIP</sequence>
<accession>A0AAD6IVZ7</accession>
<dbReference type="AlphaFoldDB" id="A0AAD6IVZ7"/>
<evidence type="ECO:0000313" key="2">
    <source>
        <dbReference type="EMBL" id="KAJ6257412.1"/>
    </source>
</evidence>
<comment type="caution">
    <text evidence="2">The sequence shown here is derived from an EMBL/GenBank/DDBJ whole genome shotgun (WGS) entry which is preliminary data.</text>
</comment>
<feature type="chain" id="PRO_5042268472" evidence="1">
    <location>
        <begin position="22"/>
        <end position="275"/>
    </location>
</feature>
<name>A0AAD6IVZ7_DREDA</name>
<proteinExistence type="predicted"/>
<evidence type="ECO:0000313" key="3">
    <source>
        <dbReference type="Proteomes" id="UP001221413"/>
    </source>
</evidence>
<keyword evidence="1" id="KW-0732">Signal</keyword>